<keyword evidence="5 8" id="KW-0812">Transmembrane</keyword>
<comment type="similarity">
    <text evidence="2">Belongs to the amino acid-polyamine-organocation (APC) superfamily. Spore germination protein (SGP) (TC 2.A.3.9) family.</text>
</comment>
<dbReference type="RefSeq" id="WP_204546182.1">
    <property type="nucleotide sequence ID" value="NZ_JAFBFI010000020.1"/>
</dbReference>
<keyword evidence="10" id="KW-1185">Reference proteome</keyword>
<evidence type="ECO:0000256" key="1">
    <source>
        <dbReference type="ARBA" id="ARBA00004141"/>
    </source>
</evidence>
<keyword evidence="7 8" id="KW-0472">Membrane</keyword>
<feature type="transmembrane region" description="Helical" evidence="8">
    <location>
        <begin position="7"/>
        <end position="27"/>
    </location>
</feature>
<proteinExistence type="inferred from homology"/>
<evidence type="ECO:0000256" key="6">
    <source>
        <dbReference type="ARBA" id="ARBA00022989"/>
    </source>
</evidence>
<feature type="transmembrane region" description="Helical" evidence="8">
    <location>
        <begin position="33"/>
        <end position="51"/>
    </location>
</feature>
<organism evidence="9 10">
    <name type="scientific">Peribacillus deserti</name>
    <dbReference type="NCBI Taxonomy" id="673318"/>
    <lineage>
        <taxon>Bacteria</taxon>
        <taxon>Bacillati</taxon>
        <taxon>Bacillota</taxon>
        <taxon>Bacilli</taxon>
        <taxon>Bacillales</taxon>
        <taxon>Bacillaceae</taxon>
        <taxon>Peribacillus</taxon>
    </lineage>
</organism>
<dbReference type="InterPro" id="IPR004761">
    <property type="entry name" value="Spore_GerAB"/>
</dbReference>
<feature type="transmembrane region" description="Helical" evidence="8">
    <location>
        <begin position="332"/>
        <end position="352"/>
    </location>
</feature>
<sequence>MVNNRYFYYLLILNGLVNSVNFVPRILVNTNGSLIAIIIAVIIGTLMVLFNTKAMQKFPGKDLPEILEPVLPKLINKAMILFFSLHWYLFGAITLVSLVDITHRFITPDVNRFILAFGFLALILFACQVESHSILVSIETIIIINVPIFLYFLVKVLTNEYFSWDTIREVVTDAADMPHYSSIAAGTFIFTGYINLVVFNRMFKNLKIRTWIIAAAGLLLLLVSFLVPIGFNGIEGVKHQVYPWLSTADSNRIVFFIIERLLFVYYLFYITVALVAIVLYWHVGLRMLQLTFFKKTDKKFNIKNFLLLLVFVGASFFLIQLDQFDFMKISDWFIRVRLISEVLLLLILFYAVRRVKKA</sequence>
<feature type="transmembrane region" description="Helical" evidence="8">
    <location>
        <begin position="180"/>
        <end position="199"/>
    </location>
</feature>
<protein>
    <submittedName>
        <fullName evidence="9">Uncharacterized protein</fullName>
    </submittedName>
</protein>
<evidence type="ECO:0000256" key="2">
    <source>
        <dbReference type="ARBA" id="ARBA00007998"/>
    </source>
</evidence>
<keyword evidence="4" id="KW-0309">Germination</keyword>
<accession>A0ABS2QND8</accession>
<reference evidence="9 10" key="1">
    <citation type="submission" date="2021-01" db="EMBL/GenBank/DDBJ databases">
        <title>Genomic Encyclopedia of Type Strains, Phase IV (KMG-IV): sequencing the most valuable type-strain genomes for metagenomic binning, comparative biology and taxonomic classification.</title>
        <authorList>
            <person name="Goeker M."/>
        </authorList>
    </citation>
    <scope>NUCLEOTIDE SEQUENCE [LARGE SCALE GENOMIC DNA]</scope>
    <source>
        <strain evidence="9 10">DSM 105482</strain>
    </source>
</reference>
<evidence type="ECO:0000313" key="9">
    <source>
        <dbReference type="EMBL" id="MBM7694234.1"/>
    </source>
</evidence>
<comment type="subcellular location">
    <subcellularLocation>
        <location evidence="1">Membrane</location>
        <topology evidence="1">Multi-pass membrane protein</topology>
    </subcellularLocation>
</comment>
<feature type="transmembrane region" description="Helical" evidence="8">
    <location>
        <begin position="110"/>
        <end position="127"/>
    </location>
</feature>
<gene>
    <name evidence="9" type="ORF">JOC77_003678</name>
</gene>
<keyword evidence="3" id="KW-0813">Transport</keyword>
<feature type="transmembrane region" description="Helical" evidence="8">
    <location>
        <begin position="134"/>
        <end position="154"/>
    </location>
</feature>
<keyword evidence="6 8" id="KW-1133">Transmembrane helix</keyword>
<feature type="transmembrane region" description="Helical" evidence="8">
    <location>
        <begin position="302"/>
        <end position="320"/>
    </location>
</feature>
<dbReference type="Pfam" id="PF03845">
    <property type="entry name" value="Spore_permease"/>
    <property type="match status" value="1"/>
</dbReference>
<feature type="transmembrane region" description="Helical" evidence="8">
    <location>
        <begin position="211"/>
        <end position="234"/>
    </location>
</feature>
<evidence type="ECO:0000256" key="3">
    <source>
        <dbReference type="ARBA" id="ARBA00022448"/>
    </source>
</evidence>
<evidence type="ECO:0000256" key="7">
    <source>
        <dbReference type="ARBA" id="ARBA00023136"/>
    </source>
</evidence>
<evidence type="ECO:0000256" key="8">
    <source>
        <dbReference type="SAM" id="Phobius"/>
    </source>
</evidence>
<dbReference type="Proteomes" id="UP000823486">
    <property type="component" value="Unassembled WGS sequence"/>
</dbReference>
<evidence type="ECO:0000313" key="10">
    <source>
        <dbReference type="Proteomes" id="UP000823486"/>
    </source>
</evidence>
<evidence type="ECO:0000256" key="4">
    <source>
        <dbReference type="ARBA" id="ARBA00022544"/>
    </source>
</evidence>
<name>A0ABS2QND8_9BACI</name>
<dbReference type="PANTHER" id="PTHR34975:SF2">
    <property type="entry name" value="SPORE GERMINATION PROTEIN A2"/>
    <property type="match status" value="1"/>
</dbReference>
<evidence type="ECO:0000256" key="5">
    <source>
        <dbReference type="ARBA" id="ARBA00022692"/>
    </source>
</evidence>
<dbReference type="EMBL" id="JAFBFI010000020">
    <property type="protein sequence ID" value="MBM7694234.1"/>
    <property type="molecule type" value="Genomic_DNA"/>
</dbReference>
<dbReference type="PANTHER" id="PTHR34975">
    <property type="entry name" value="SPORE GERMINATION PROTEIN A2"/>
    <property type="match status" value="1"/>
</dbReference>
<comment type="caution">
    <text evidence="9">The sequence shown here is derived from an EMBL/GenBank/DDBJ whole genome shotgun (WGS) entry which is preliminary data.</text>
</comment>
<feature type="transmembrane region" description="Helical" evidence="8">
    <location>
        <begin position="254"/>
        <end position="281"/>
    </location>
</feature>
<feature type="transmembrane region" description="Helical" evidence="8">
    <location>
        <begin position="78"/>
        <end position="98"/>
    </location>
</feature>